<dbReference type="SUPFAM" id="SSF52540">
    <property type="entry name" value="P-loop containing nucleoside triphosphate hydrolases"/>
    <property type="match status" value="1"/>
</dbReference>
<gene>
    <name evidence="4" type="ORF">NA57DRAFT_76463</name>
</gene>
<dbReference type="Proteomes" id="UP000799772">
    <property type="component" value="Unassembled WGS sequence"/>
</dbReference>
<dbReference type="Gene3D" id="3.40.50.300">
    <property type="entry name" value="P-loop containing nucleotide triphosphate hydrolases"/>
    <property type="match status" value="1"/>
</dbReference>
<evidence type="ECO:0000259" key="2">
    <source>
        <dbReference type="Pfam" id="PF12770"/>
    </source>
</evidence>
<evidence type="ECO:0000259" key="3">
    <source>
        <dbReference type="Pfam" id="PF24883"/>
    </source>
</evidence>
<dbReference type="Pfam" id="PF24883">
    <property type="entry name" value="NPHP3_N"/>
    <property type="match status" value="1"/>
</dbReference>
<name>A0A9P4IH76_9PEZI</name>
<dbReference type="InterPro" id="IPR027417">
    <property type="entry name" value="P-loop_NTPase"/>
</dbReference>
<dbReference type="InterPro" id="IPR056884">
    <property type="entry name" value="NPHP3-like_N"/>
</dbReference>
<sequence length="610" mass="67995">MRLKIVATPESREGKERLRWRVDVFSGGQLVRNSVALEDPLDDKDKELCRWYLEQYLQKEPYSASTAKKATSTLEGYGKSLAEQLQLPELVLQSDNEIQVEVEDATVDGTHPHDSVHQLFWEFLEDPSVWPSTVSAICVRRAIETAIQPLRFSQRISSWPCSGQARQRVNILLVTARDLRRDSSLYTDISPSIVIDLLSEIQHRLTLGGSAIDIAIEVVRPGTLDALKQHLADSKRIHGPGYYQVIHLDVHGKVGTHRGALRSSKYGVLYFSNPDSYSVKAIRASEVAKVVGQHSIPIVVLNACESARANAGDDANIAKTFAKSGSAMAKFLETFYREFLLEGQSFTISAMAARRVIRMEPNRDARFQMSTPLCDWFVPVVYSSAEEIHFIRPDSLNNLPADPSFQQPTHTDALPGRGFDLLRLEKALATGGVVYLTGPAGVGKTALLHYATSLWVKTSFVEVSVFLDFSRQNLLSMDAILDSIADQLSQSDITSDTIQFMSESTEEKSKRLLDLLHDSRVAFILDGLLDLRYKNDAEPRNQTAAPLLQFLQLARAQRHDLQEPDHIMIISGCVKNFPDNLALGRLPVYELKGLSISESVDIIHQINTVG</sequence>
<dbReference type="OrthoDB" id="5303793at2759"/>
<accession>A0A9P4IH76</accession>
<protein>
    <recommendedName>
        <fullName evidence="6">CHAT domain-containing protein</fullName>
    </recommendedName>
</protein>
<organism evidence="4 5">
    <name type="scientific">Rhizodiscina lignyota</name>
    <dbReference type="NCBI Taxonomy" id="1504668"/>
    <lineage>
        <taxon>Eukaryota</taxon>
        <taxon>Fungi</taxon>
        <taxon>Dikarya</taxon>
        <taxon>Ascomycota</taxon>
        <taxon>Pezizomycotina</taxon>
        <taxon>Dothideomycetes</taxon>
        <taxon>Pleosporomycetidae</taxon>
        <taxon>Aulographales</taxon>
        <taxon>Rhizodiscinaceae</taxon>
        <taxon>Rhizodiscina</taxon>
    </lineage>
</organism>
<keyword evidence="5" id="KW-1185">Reference proteome</keyword>
<comment type="caution">
    <text evidence="4">The sequence shown here is derived from an EMBL/GenBank/DDBJ whole genome shotgun (WGS) entry which is preliminary data.</text>
</comment>
<evidence type="ECO:0008006" key="6">
    <source>
        <dbReference type="Google" id="ProtNLM"/>
    </source>
</evidence>
<dbReference type="AlphaFoldDB" id="A0A9P4IH76"/>
<feature type="domain" description="Nephrocystin 3-like N-terminal" evidence="3">
    <location>
        <begin position="432"/>
        <end position="527"/>
    </location>
</feature>
<feature type="domain" description="CHAT" evidence="2">
    <location>
        <begin position="114"/>
        <end position="326"/>
    </location>
</feature>
<evidence type="ECO:0000256" key="1">
    <source>
        <dbReference type="ARBA" id="ARBA00022737"/>
    </source>
</evidence>
<dbReference type="InterPro" id="IPR024983">
    <property type="entry name" value="CHAT_dom"/>
</dbReference>
<reference evidence="4" key="1">
    <citation type="journal article" date="2020" name="Stud. Mycol.">
        <title>101 Dothideomycetes genomes: a test case for predicting lifestyles and emergence of pathogens.</title>
        <authorList>
            <person name="Haridas S."/>
            <person name="Albert R."/>
            <person name="Binder M."/>
            <person name="Bloem J."/>
            <person name="Labutti K."/>
            <person name="Salamov A."/>
            <person name="Andreopoulos B."/>
            <person name="Baker S."/>
            <person name="Barry K."/>
            <person name="Bills G."/>
            <person name="Bluhm B."/>
            <person name="Cannon C."/>
            <person name="Castanera R."/>
            <person name="Culley D."/>
            <person name="Daum C."/>
            <person name="Ezra D."/>
            <person name="Gonzalez J."/>
            <person name="Henrissat B."/>
            <person name="Kuo A."/>
            <person name="Liang C."/>
            <person name="Lipzen A."/>
            <person name="Lutzoni F."/>
            <person name="Magnuson J."/>
            <person name="Mondo S."/>
            <person name="Nolan M."/>
            <person name="Ohm R."/>
            <person name="Pangilinan J."/>
            <person name="Park H.-J."/>
            <person name="Ramirez L."/>
            <person name="Alfaro M."/>
            <person name="Sun H."/>
            <person name="Tritt A."/>
            <person name="Yoshinaga Y."/>
            <person name="Zwiers L.-H."/>
            <person name="Turgeon B."/>
            <person name="Goodwin S."/>
            <person name="Spatafora J."/>
            <person name="Crous P."/>
            <person name="Grigoriev I."/>
        </authorList>
    </citation>
    <scope>NUCLEOTIDE SEQUENCE</scope>
    <source>
        <strain evidence="4">CBS 133067</strain>
    </source>
</reference>
<dbReference type="Pfam" id="PF12770">
    <property type="entry name" value="CHAT"/>
    <property type="match status" value="1"/>
</dbReference>
<evidence type="ECO:0000313" key="5">
    <source>
        <dbReference type="Proteomes" id="UP000799772"/>
    </source>
</evidence>
<evidence type="ECO:0000313" key="4">
    <source>
        <dbReference type="EMBL" id="KAF2099233.1"/>
    </source>
</evidence>
<proteinExistence type="predicted"/>
<keyword evidence="1" id="KW-0677">Repeat</keyword>
<dbReference type="EMBL" id="ML978126">
    <property type="protein sequence ID" value="KAF2099233.1"/>
    <property type="molecule type" value="Genomic_DNA"/>
</dbReference>